<protein>
    <submittedName>
        <fullName evidence="1">Uncharacterized protein</fullName>
    </submittedName>
</protein>
<gene>
    <name evidence="1" type="ORF">GUJ93_ZPchr0012g21546</name>
</gene>
<reference evidence="1" key="1">
    <citation type="journal article" date="2021" name="bioRxiv">
        <title>Whole Genome Assembly and Annotation of Northern Wild Rice, Zizania palustris L., Supports a Whole Genome Duplication in the Zizania Genus.</title>
        <authorList>
            <person name="Haas M."/>
            <person name="Kono T."/>
            <person name="Macchietto M."/>
            <person name="Millas R."/>
            <person name="McGilp L."/>
            <person name="Shao M."/>
            <person name="Duquette J."/>
            <person name="Hirsch C.N."/>
            <person name="Kimball J."/>
        </authorList>
    </citation>
    <scope>NUCLEOTIDE SEQUENCE</scope>
    <source>
        <tissue evidence="1">Fresh leaf tissue</tissue>
    </source>
</reference>
<proteinExistence type="predicted"/>
<reference evidence="1" key="2">
    <citation type="submission" date="2021-02" db="EMBL/GenBank/DDBJ databases">
        <authorList>
            <person name="Kimball J.A."/>
            <person name="Haas M.W."/>
            <person name="Macchietto M."/>
            <person name="Kono T."/>
            <person name="Duquette J."/>
            <person name="Shao M."/>
        </authorList>
    </citation>
    <scope>NUCLEOTIDE SEQUENCE</scope>
    <source>
        <tissue evidence="1">Fresh leaf tissue</tissue>
    </source>
</reference>
<dbReference type="EMBL" id="JAAALK010000080">
    <property type="protein sequence ID" value="KAG8093856.1"/>
    <property type="molecule type" value="Genomic_DNA"/>
</dbReference>
<sequence>MRWREIGKRPGGSVTVTRPRVAVVGRHLHQHQQQQRWIVAAVIMTAAAGAEAEAECGKGVAFCAPSFGCPGLASARVGYRAPSRPGVVVAVSRAGCCAAGGGDDDDDARREYVRLRTSFSPVDYSLLYGCSEKRKFCTRHSCYKLV</sequence>
<evidence type="ECO:0000313" key="2">
    <source>
        <dbReference type="Proteomes" id="UP000729402"/>
    </source>
</evidence>
<organism evidence="1 2">
    <name type="scientific">Zizania palustris</name>
    <name type="common">Northern wild rice</name>
    <dbReference type="NCBI Taxonomy" id="103762"/>
    <lineage>
        <taxon>Eukaryota</taxon>
        <taxon>Viridiplantae</taxon>
        <taxon>Streptophyta</taxon>
        <taxon>Embryophyta</taxon>
        <taxon>Tracheophyta</taxon>
        <taxon>Spermatophyta</taxon>
        <taxon>Magnoliopsida</taxon>
        <taxon>Liliopsida</taxon>
        <taxon>Poales</taxon>
        <taxon>Poaceae</taxon>
        <taxon>BOP clade</taxon>
        <taxon>Oryzoideae</taxon>
        <taxon>Oryzeae</taxon>
        <taxon>Zizaniinae</taxon>
        <taxon>Zizania</taxon>
    </lineage>
</organism>
<evidence type="ECO:0000313" key="1">
    <source>
        <dbReference type="EMBL" id="KAG8093856.1"/>
    </source>
</evidence>
<comment type="caution">
    <text evidence="1">The sequence shown here is derived from an EMBL/GenBank/DDBJ whole genome shotgun (WGS) entry which is preliminary data.</text>
</comment>
<keyword evidence="2" id="KW-1185">Reference proteome</keyword>
<accession>A0A8J5WPJ5</accession>
<name>A0A8J5WPJ5_ZIZPA</name>
<dbReference type="AlphaFoldDB" id="A0A8J5WPJ5"/>
<dbReference type="Proteomes" id="UP000729402">
    <property type="component" value="Unassembled WGS sequence"/>
</dbReference>